<gene>
    <name evidence="1" type="ORF">MENTE1834_LOCUS35821</name>
</gene>
<comment type="caution">
    <text evidence="1">The sequence shown here is derived from an EMBL/GenBank/DDBJ whole genome shotgun (WGS) entry which is preliminary data.</text>
</comment>
<dbReference type="EMBL" id="CAVMJV010000070">
    <property type="protein sequence ID" value="CAK5088183.1"/>
    <property type="molecule type" value="Genomic_DNA"/>
</dbReference>
<reference evidence="1" key="1">
    <citation type="submission" date="2023-11" db="EMBL/GenBank/DDBJ databases">
        <authorList>
            <person name="Poullet M."/>
        </authorList>
    </citation>
    <scope>NUCLEOTIDE SEQUENCE</scope>
    <source>
        <strain evidence="1">E1834</strain>
    </source>
</reference>
<proteinExistence type="predicted"/>
<evidence type="ECO:0000313" key="1">
    <source>
        <dbReference type="EMBL" id="CAK5088183.1"/>
    </source>
</evidence>
<keyword evidence="2" id="KW-1185">Reference proteome</keyword>
<organism evidence="1 2">
    <name type="scientific">Meloidogyne enterolobii</name>
    <name type="common">Root-knot nematode worm</name>
    <name type="synonym">Meloidogyne mayaguensis</name>
    <dbReference type="NCBI Taxonomy" id="390850"/>
    <lineage>
        <taxon>Eukaryota</taxon>
        <taxon>Metazoa</taxon>
        <taxon>Ecdysozoa</taxon>
        <taxon>Nematoda</taxon>
        <taxon>Chromadorea</taxon>
        <taxon>Rhabditida</taxon>
        <taxon>Tylenchina</taxon>
        <taxon>Tylenchomorpha</taxon>
        <taxon>Tylenchoidea</taxon>
        <taxon>Meloidogynidae</taxon>
        <taxon>Meloidogyninae</taxon>
        <taxon>Meloidogyne</taxon>
    </lineage>
</organism>
<accession>A0ACB1AAL0</accession>
<protein>
    <submittedName>
        <fullName evidence="1">Uncharacterized protein</fullName>
    </submittedName>
</protein>
<sequence length="55" mass="6758">MQRNFIKLCKVCGAKENVYYHFGVCTCRACGAFFRHFLFFLKEPFRIFKSKRWKR</sequence>
<evidence type="ECO:0000313" key="2">
    <source>
        <dbReference type="Proteomes" id="UP001497535"/>
    </source>
</evidence>
<name>A0ACB1AAL0_MELEN</name>
<dbReference type="Proteomes" id="UP001497535">
    <property type="component" value="Unassembled WGS sequence"/>
</dbReference>